<accession>A0ABQ6PBT9</accession>
<dbReference type="PIRSF" id="PIRSF020481">
    <property type="entry name" value="BAP"/>
    <property type="match status" value="1"/>
</dbReference>
<keyword evidence="4" id="KW-1185">Reference proteome</keyword>
<feature type="domain" description="Baseplate J-like C-terminal" evidence="2">
    <location>
        <begin position="217"/>
        <end position="297"/>
    </location>
</feature>
<dbReference type="PANTHER" id="PTHR35862">
    <property type="entry name" value="FELS-2 PROPHAGE PROTEIN"/>
    <property type="match status" value="1"/>
</dbReference>
<evidence type="ECO:0000313" key="3">
    <source>
        <dbReference type="EMBL" id="GMM62360.1"/>
    </source>
</evidence>
<reference evidence="3 4" key="1">
    <citation type="submission" date="2023-06" db="EMBL/GenBank/DDBJ databases">
        <title>Draft genome sequence of Novosphingobium sp. strain IK01.</title>
        <authorList>
            <person name="Hatamoto M."/>
            <person name="Ikarashi T."/>
            <person name="Yamaguchi T."/>
        </authorList>
    </citation>
    <scope>NUCLEOTIDE SEQUENCE [LARGE SCALE GENOMIC DNA]</scope>
    <source>
        <strain evidence="3 4">IK01</strain>
    </source>
</reference>
<dbReference type="InterPro" id="IPR058531">
    <property type="entry name" value="Baseplate_J_M"/>
</dbReference>
<organism evidence="3 4">
    <name type="scientific">Novosphingobium pituita</name>
    <dbReference type="NCBI Taxonomy" id="3056842"/>
    <lineage>
        <taxon>Bacteria</taxon>
        <taxon>Pseudomonadati</taxon>
        <taxon>Pseudomonadota</taxon>
        <taxon>Alphaproteobacteria</taxon>
        <taxon>Sphingomonadales</taxon>
        <taxon>Sphingomonadaceae</taxon>
        <taxon>Novosphingobium</taxon>
    </lineage>
</organism>
<comment type="caution">
    <text evidence="3">The sequence shown here is derived from an EMBL/GenBank/DDBJ whole genome shotgun (WGS) entry which is preliminary data.</text>
</comment>
<dbReference type="Pfam" id="PF26078">
    <property type="entry name" value="Baseplate_J_M"/>
    <property type="match status" value="1"/>
</dbReference>
<evidence type="ECO:0000259" key="1">
    <source>
        <dbReference type="Pfam" id="PF26078"/>
    </source>
</evidence>
<dbReference type="InterPro" id="IPR052726">
    <property type="entry name" value="Phage_Baseplate_Hub"/>
</dbReference>
<dbReference type="EMBL" id="BTFW01000001">
    <property type="protein sequence ID" value="GMM62360.1"/>
    <property type="molecule type" value="Genomic_DNA"/>
</dbReference>
<name>A0ABQ6PBT9_9SPHN</name>
<protein>
    <submittedName>
        <fullName evidence="3">Baseplate J/gp47 family protein</fullName>
    </submittedName>
</protein>
<dbReference type="PANTHER" id="PTHR35862:SF1">
    <property type="entry name" value="FELS-2 PROPHAGE PROTEIN"/>
    <property type="match status" value="1"/>
</dbReference>
<sequence length="304" mass="32077">MAGMADATFTAVDLSRLPAPDIIEALDFETVLAGAVAQMRDEMAKSGLSFETRDSDPATKLLQVFAYYAQMLRQRINDAARAVMPAYAVKADLDHIAALFGITRLTITPANPATGASAVMEDDTDFRRRMVLAPEGYSVAGPEGAYISHTLSADANVLDASATGPQPDDIKALVLGVLADHAAPAELIDTVAAYVSDETRRPLTDWVTVQSARIVPYAVDATLTTFSGPDGGVVLAAAQASLDAYTKASHRLGRDVTRSAIFAALSVEGVQNVILREPAQDIVISRQQAPYCTGMSVAYAGVGE</sequence>
<dbReference type="InterPro" id="IPR014507">
    <property type="entry name" value="Baseplate_assembly_J_pred"/>
</dbReference>
<evidence type="ECO:0000313" key="4">
    <source>
        <dbReference type="Proteomes" id="UP001187221"/>
    </source>
</evidence>
<gene>
    <name evidence="3" type="ORF">NUTIK01_31370</name>
</gene>
<dbReference type="InterPro" id="IPR058530">
    <property type="entry name" value="Baseplate_J-like_C"/>
</dbReference>
<proteinExistence type="predicted"/>
<dbReference type="Proteomes" id="UP001187221">
    <property type="component" value="Unassembled WGS sequence"/>
</dbReference>
<evidence type="ECO:0000259" key="2">
    <source>
        <dbReference type="Pfam" id="PF26079"/>
    </source>
</evidence>
<feature type="domain" description="Baseplate J-like central" evidence="1">
    <location>
        <begin position="139"/>
        <end position="210"/>
    </location>
</feature>
<dbReference type="Pfam" id="PF26079">
    <property type="entry name" value="Baseplate_J_C"/>
    <property type="match status" value="1"/>
</dbReference>